<keyword evidence="4 6" id="KW-0949">S-adenosyl-L-methionine</keyword>
<dbReference type="GO" id="GO:0032259">
    <property type="term" value="P:methylation"/>
    <property type="evidence" value="ECO:0007669"/>
    <property type="project" value="UniProtKB-KW"/>
</dbReference>
<dbReference type="GO" id="GO:0003676">
    <property type="term" value="F:nucleic acid binding"/>
    <property type="evidence" value="ECO:0007669"/>
    <property type="project" value="InterPro"/>
</dbReference>
<evidence type="ECO:0000313" key="8">
    <source>
        <dbReference type="EMBL" id="SKC85877.1"/>
    </source>
</evidence>
<name>A0A1T5MCA5_9BACT</name>
<organism evidence="8 9">
    <name type="scientific">Ohtaekwangia koreensis</name>
    <dbReference type="NCBI Taxonomy" id="688867"/>
    <lineage>
        <taxon>Bacteria</taxon>
        <taxon>Pseudomonadati</taxon>
        <taxon>Bacteroidota</taxon>
        <taxon>Cytophagia</taxon>
        <taxon>Cytophagales</taxon>
        <taxon>Fulvivirgaceae</taxon>
        <taxon>Ohtaekwangia</taxon>
    </lineage>
</organism>
<keyword evidence="1 6" id="KW-0963">Cytoplasm</keyword>
<comment type="catalytic activity">
    <reaction evidence="6">
        <text>adenosine(37) in tRNA1(Val) + S-adenosyl-L-methionine = N(6)-methyladenosine(37) in tRNA1(Val) + S-adenosyl-L-homocysteine + H(+)</text>
        <dbReference type="Rhea" id="RHEA:43160"/>
        <dbReference type="Rhea" id="RHEA-COMP:10369"/>
        <dbReference type="Rhea" id="RHEA-COMP:10370"/>
        <dbReference type="ChEBI" id="CHEBI:15378"/>
        <dbReference type="ChEBI" id="CHEBI:57856"/>
        <dbReference type="ChEBI" id="CHEBI:59789"/>
        <dbReference type="ChEBI" id="CHEBI:74411"/>
        <dbReference type="ChEBI" id="CHEBI:74449"/>
        <dbReference type="EC" id="2.1.1.223"/>
    </reaction>
</comment>
<dbReference type="HAMAP" id="MF_01872">
    <property type="entry name" value="tRNA_methyltr_YfiC"/>
    <property type="match status" value="1"/>
</dbReference>
<comment type="similarity">
    <text evidence="6">Belongs to the methyltransferase superfamily. tRNA (adenine-N(6)-)-methyltransferase family.</text>
</comment>
<dbReference type="PRINTS" id="PR00507">
    <property type="entry name" value="N12N6MTFRASE"/>
</dbReference>
<dbReference type="InterPro" id="IPR022882">
    <property type="entry name" value="tRNA_adenine-N6_MeTrfase"/>
</dbReference>
<evidence type="ECO:0000256" key="6">
    <source>
        <dbReference type="HAMAP-Rule" id="MF_01872"/>
    </source>
</evidence>
<dbReference type="Proteomes" id="UP000190961">
    <property type="component" value="Unassembled WGS sequence"/>
</dbReference>
<accession>A0A1T5MCA5</accession>
<dbReference type="InterPro" id="IPR002052">
    <property type="entry name" value="DNA_methylase_N6_adenine_CS"/>
</dbReference>
<evidence type="ECO:0000256" key="4">
    <source>
        <dbReference type="ARBA" id="ARBA00022691"/>
    </source>
</evidence>
<dbReference type="Gene3D" id="3.40.50.150">
    <property type="entry name" value="Vaccinia Virus protein VP39"/>
    <property type="match status" value="1"/>
</dbReference>
<keyword evidence="9" id="KW-1185">Reference proteome</keyword>
<dbReference type="Pfam" id="PF05175">
    <property type="entry name" value="MTS"/>
    <property type="match status" value="1"/>
</dbReference>
<dbReference type="EC" id="2.1.1.223" evidence="6"/>
<keyword evidence="5 6" id="KW-0819">tRNA processing</keyword>
<dbReference type="AlphaFoldDB" id="A0A1T5MCA5"/>
<comment type="subcellular location">
    <subcellularLocation>
        <location evidence="6">Cytoplasm</location>
    </subcellularLocation>
</comment>
<dbReference type="GO" id="GO:0016430">
    <property type="term" value="F:tRNA (adenine-N6)-methyltransferase activity"/>
    <property type="evidence" value="ECO:0007669"/>
    <property type="project" value="UniProtKB-UniRule"/>
</dbReference>
<dbReference type="RefSeq" id="WP_079689999.1">
    <property type="nucleotide sequence ID" value="NZ_FUZU01000004.1"/>
</dbReference>
<dbReference type="GO" id="GO:0005737">
    <property type="term" value="C:cytoplasm"/>
    <property type="evidence" value="ECO:0007669"/>
    <property type="project" value="UniProtKB-SubCell"/>
</dbReference>
<evidence type="ECO:0000313" key="9">
    <source>
        <dbReference type="Proteomes" id="UP000190961"/>
    </source>
</evidence>
<keyword evidence="2 6" id="KW-0489">Methyltransferase</keyword>
<dbReference type="PANTHER" id="PTHR47739">
    <property type="entry name" value="TRNA1(VAL) (ADENINE(37)-N6)-METHYLTRANSFERASE"/>
    <property type="match status" value="1"/>
</dbReference>
<dbReference type="OrthoDB" id="5383291at2"/>
<evidence type="ECO:0000256" key="2">
    <source>
        <dbReference type="ARBA" id="ARBA00022603"/>
    </source>
</evidence>
<dbReference type="InterPro" id="IPR007848">
    <property type="entry name" value="Small_mtfrase_dom"/>
</dbReference>
<sequence>MAKSGTHFHFKQFSIAHDRCTMKVGTDGVLLGAWANVEKKDSILDIGTGSGVIALMLAQRSAPGACIHAVELEQQDAQQATENVAASPWPQKVKVYNTAIQQFEGEKQYDLILSNPPYFINSQEPPDQRRLQTRHTTALSFSDLLLAVTRLLKPGGSFQVILPYTEGLQFIALAMQHALHCTRQWSFRTRQEKPIERWLLEFSTIPTTVDCGEILLYKHDTTWDDSYIAVTRDFYLNM</sequence>
<gene>
    <name evidence="8" type="ORF">SAMN05660236_4984</name>
</gene>
<evidence type="ECO:0000256" key="3">
    <source>
        <dbReference type="ARBA" id="ARBA00022679"/>
    </source>
</evidence>
<dbReference type="SUPFAM" id="SSF53335">
    <property type="entry name" value="S-adenosyl-L-methionine-dependent methyltransferases"/>
    <property type="match status" value="1"/>
</dbReference>
<dbReference type="PROSITE" id="PS00092">
    <property type="entry name" value="N6_MTASE"/>
    <property type="match status" value="1"/>
</dbReference>
<evidence type="ECO:0000256" key="5">
    <source>
        <dbReference type="ARBA" id="ARBA00022694"/>
    </source>
</evidence>
<dbReference type="GO" id="GO:0008033">
    <property type="term" value="P:tRNA processing"/>
    <property type="evidence" value="ECO:0007669"/>
    <property type="project" value="UniProtKB-UniRule"/>
</dbReference>
<evidence type="ECO:0000259" key="7">
    <source>
        <dbReference type="Pfam" id="PF05175"/>
    </source>
</evidence>
<feature type="domain" description="Methyltransferase small" evidence="7">
    <location>
        <begin position="38"/>
        <end position="123"/>
    </location>
</feature>
<dbReference type="STRING" id="688867.SAMN05660236_4984"/>
<dbReference type="InterPro" id="IPR050210">
    <property type="entry name" value="tRNA_Adenine-N(6)_MTase"/>
</dbReference>
<protein>
    <recommendedName>
        <fullName evidence="6">tRNA1(Val) (adenine(37)-N6)-methyltransferase</fullName>
        <ecNumber evidence="6">2.1.1.223</ecNumber>
    </recommendedName>
    <alternativeName>
        <fullName evidence="6">tRNA m6A37 methyltransferase</fullName>
    </alternativeName>
</protein>
<dbReference type="InterPro" id="IPR029063">
    <property type="entry name" value="SAM-dependent_MTases_sf"/>
</dbReference>
<evidence type="ECO:0000256" key="1">
    <source>
        <dbReference type="ARBA" id="ARBA00022490"/>
    </source>
</evidence>
<keyword evidence="3 6" id="KW-0808">Transferase</keyword>
<dbReference type="CDD" id="cd02440">
    <property type="entry name" value="AdoMet_MTases"/>
    <property type="match status" value="1"/>
</dbReference>
<comment type="function">
    <text evidence="6">Specifically methylates the adenine in position 37 of tRNA(1)(Val) (anticodon cmo5UAC).</text>
</comment>
<dbReference type="PANTHER" id="PTHR47739:SF1">
    <property type="entry name" value="TRNA1(VAL) (ADENINE(37)-N6)-METHYLTRANSFERASE"/>
    <property type="match status" value="1"/>
</dbReference>
<reference evidence="8 9" key="1">
    <citation type="submission" date="2017-02" db="EMBL/GenBank/DDBJ databases">
        <authorList>
            <person name="Peterson S.W."/>
        </authorList>
    </citation>
    <scope>NUCLEOTIDE SEQUENCE [LARGE SCALE GENOMIC DNA]</scope>
    <source>
        <strain evidence="8 9">DSM 25262</strain>
    </source>
</reference>
<dbReference type="EMBL" id="FUZU01000004">
    <property type="protein sequence ID" value="SKC85877.1"/>
    <property type="molecule type" value="Genomic_DNA"/>
</dbReference>
<proteinExistence type="inferred from homology"/>